<keyword evidence="5 10" id="KW-0949">S-adenosyl-L-methionine</keyword>
<evidence type="ECO:0000259" key="13">
    <source>
        <dbReference type="PROSITE" id="PS51918"/>
    </source>
</evidence>
<dbReference type="InterPro" id="IPR020612">
    <property type="entry name" value="Methylthiotransferase_CS"/>
</dbReference>
<protein>
    <recommendedName>
        <fullName evidence="10">Ribosomal protein uS12 methylthiotransferase RimO</fullName>
        <shortName evidence="10">uS12 MTTase</shortName>
        <shortName evidence="10">uS12 methylthiotransferase</shortName>
        <ecNumber evidence="10">2.8.4.4</ecNumber>
    </recommendedName>
    <alternativeName>
        <fullName evidence="10">Ribosomal protein uS12 (aspartate-C(3))-methylthiotransferase</fullName>
    </alternativeName>
    <alternativeName>
        <fullName evidence="10">Ribosome maturation factor RimO</fullName>
    </alternativeName>
</protein>
<dbReference type="InterPro" id="IPR005839">
    <property type="entry name" value="Methylthiotransferase"/>
</dbReference>
<dbReference type="RefSeq" id="WP_249286786.1">
    <property type="nucleotide sequence ID" value="NZ_JACRWC010000060.1"/>
</dbReference>
<dbReference type="HAMAP" id="MF_01865">
    <property type="entry name" value="MTTase_RimO"/>
    <property type="match status" value="1"/>
</dbReference>
<dbReference type="PROSITE" id="PS01278">
    <property type="entry name" value="MTTASE_RADICAL"/>
    <property type="match status" value="1"/>
</dbReference>
<dbReference type="InterPro" id="IPR007197">
    <property type="entry name" value="rSAM"/>
</dbReference>
<dbReference type="SFLD" id="SFLDS00029">
    <property type="entry name" value="Radical_SAM"/>
    <property type="match status" value="1"/>
</dbReference>
<dbReference type="Pfam" id="PF00919">
    <property type="entry name" value="UPF0004"/>
    <property type="match status" value="1"/>
</dbReference>
<comment type="catalytic activity">
    <reaction evidence="9">
        <text>N(6)-dimethylallyladenosine(37) in tRNA + (sulfur carrier)-SH + AH2 + 2 S-adenosyl-L-methionine = 2-methylsulfanyl-N(6)-dimethylallyladenosine(37) in tRNA + (sulfur carrier)-H + 5'-deoxyadenosine + L-methionine + A + S-adenosyl-L-homocysteine + 2 H(+)</text>
        <dbReference type="Rhea" id="RHEA:37067"/>
        <dbReference type="Rhea" id="RHEA-COMP:10375"/>
        <dbReference type="Rhea" id="RHEA-COMP:10376"/>
        <dbReference type="Rhea" id="RHEA-COMP:14737"/>
        <dbReference type="Rhea" id="RHEA-COMP:14739"/>
        <dbReference type="ChEBI" id="CHEBI:13193"/>
        <dbReference type="ChEBI" id="CHEBI:15378"/>
        <dbReference type="ChEBI" id="CHEBI:17319"/>
        <dbReference type="ChEBI" id="CHEBI:17499"/>
        <dbReference type="ChEBI" id="CHEBI:29917"/>
        <dbReference type="ChEBI" id="CHEBI:57844"/>
        <dbReference type="ChEBI" id="CHEBI:57856"/>
        <dbReference type="ChEBI" id="CHEBI:59789"/>
        <dbReference type="ChEBI" id="CHEBI:64428"/>
        <dbReference type="ChEBI" id="CHEBI:74415"/>
        <dbReference type="ChEBI" id="CHEBI:74417"/>
        <dbReference type="EC" id="2.8.4.3"/>
    </reaction>
</comment>
<gene>
    <name evidence="10 14" type="primary">rimO</name>
    <name evidence="14" type="ORF">H8876_04920</name>
</gene>
<feature type="binding site" evidence="10">
    <location>
        <position position="172"/>
    </location>
    <ligand>
        <name>[4Fe-4S] cluster</name>
        <dbReference type="ChEBI" id="CHEBI:49883"/>
        <label>2</label>
        <note>4Fe-4S-S-AdoMet</note>
    </ligand>
</feature>
<dbReference type="FunFam" id="3.80.30.20:FF:000001">
    <property type="entry name" value="tRNA-2-methylthio-N(6)-dimethylallyladenosine synthase 2"/>
    <property type="match status" value="1"/>
</dbReference>
<keyword evidence="14" id="KW-0687">Ribonucleoprotein</keyword>
<dbReference type="Gene3D" id="2.40.50.140">
    <property type="entry name" value="Nucleic acid-binding proteins"/>
    <property type="match status" value="1"/>
</dbReference>
<dbReference type="GO" id="GO:0005840">
    <property type="term" value="C:ribosome"/>
    <property type="evidence" value="ECO:0007669"/>
    <property type="project" value="UniProtKB-KW"/>
</dbReference>
<dbReference type="NCBIfam" id="TIGR01125">
    <property type="entry name" value="30S ribosomal protein S12 methylthiotransferase RimO"/>
    <property type="match status" value="1"/>
</dbReference>
<dbReference type="GO" id="GO:0035597">
    <property type="term" value="F:tRNA-2-methylthio-N(6)-dimethylallyladenosine(37) synthase activity"/>
    <property type="evidence" value="ECO:0007669"/>
    <property type="project" value="UniProtKB-EC"/>
</dbReference>
<dbReference type="InterPro" id="IPR006638">
    <property type="entry name" value="Elp3/MiaA/NifB-like_rSAM"/>
</dbReference>
<evidence type="ECO:0000313" key="14">
    <source>
        <dbReference type="EMBL" id="MBC5999336.1"/>
    </source>
</evidence>
<dbReference type="EC" id="2.8.4.4" evidence="10"/>
<keyword evidence="6 10" id="KW-0479">Metal-binding</keyword>
<evidence type="ECO:0000256" key="9">
    <source>
        <dbReference type="ARBA" id="ARBA00051425"/>
    </source>
</evidence>
<dbReference type="SMART" id="SM00729">
    <property type="entry name" value="Elp3"/>
    <property type="match status" value="1"/>
</dbReference>
<comment type="catalytic activity">
    <reaction evidence="10">
        <text>L-aspartate(89)-[ribosomal protein uS12]-hydrogen + (sulfur carrier)-SH + AH2 + 2 S-adenosyl-L-methionine = 3-methylsulfanyl-L-aspartate(89)-[ribosomal protein uS12]-hydrogen + (sulfur carrier)-H + 5'-deoxyadenosine + L-methionine + A + S-adenosyl-L-homocysteine + 2 H(+)</text>
        <dbReference type="Rhea" id="RHEA:37087"/>
        <dbReference type="Rhea" id="RHEA-COMP:10460"/>
        <dbReference type="Rhea" id="RHEA-COMP:10461"/>
        <dbReference type="Rhea" id="RHEA-COMP:14737"/>
        <dbReference type="Rhea" id="RHEA-COMP:14739"/>
        <dbReference type="ChEBI" id="CHEBI:13193"/>
        <dbReference type="ChEBI" id="CHEBI:15378"/>
        <dbReference type="ChEBI" id="CHEBI:17319"/>
        <dbReference type="ChEBI" id="CHEBI:17499"/>
        <dbReference type="ChEBI" id="CHEBI:29917"/>
        <dbReference type="ChEBI" id="CHEBI:29961"/>
        <dbReference type="ChEBI" id="CHEBI:57844"/>
        <dbReference type="ChEBI" id="CHEBI:57856"/>
        <dbReference type="ChEBI" id="CHEBI:59789"/>
        <dbReference type="ChEBI" id="CHEBI:64428"/>
        <dbReference type="ChEBI" id="CHEBI:73599"/>
        <dbReference type="EC" id="2.8.4.4"/>
    </reaction>
</comment>
<comment type="caution">
    <text evidence="14">The sequence shown here is derived from an EMBL/GenBank/DDBJ whole genome shotgun (WGS) entry which is preliminary data.</text>
</comment>
<dbReference type="Gene3D" id="3.40.50.12160">
    <property type="entry name" value="Methylthiotransferase, N-terminal domain"/>
    <property type="match status" value="1"/>
</dbReference>
<keyword evidence="7 10" id="KW-0408">Iron</keyword>
<dbReference type="GO" id="GO:0005829">
    <property type="term" value="C:cytosol"/>
    <property type="evidence" value="ECO:0007669"/>
    <property type="project" value="TreeGrafter"/>
</dbReference>
<dbReference type="NCBIfam" id="TIGR00089">
    <property type="entry name" value="MiaB/RimO family radical SAM methylthiotransferase"/>
    <property type="match status" value="1"/>
</dbReference>
<dbReference type="InterPro" id="IPR002792">
    <property type="entry name" value="TRAM_dom"/>
</dbReference>
<dbReference type="Proteomes" id="UP000644115">
    <property type="component" value="Unassembled WGS sequence"/>
</dbReference>
<dbReference type="PROSITE" id="PS50926">
    <property type="entry name" value="TRAM"/>
    <property type="match status" value="1"/>
</dbReference>
<proteinExistence type="inferred from homology"/>
<evidence type="ECO:0000256" key="10">
    <source>
        <dbReference type="HAMAP-Rule" id="MF_01865"/>
    </source>
</evidence>
<comment type="cofactor">
    <cofactor evidence="10">
        <name>[4Fe-4S] cluster</name>
        <dbReference type="ChEBI" id="CHEBI:49883"/>
    </cofactor>
    <text evidence="10">Binds 2 [4Fe-4S] clusters. One cluster is coordinated with 3 cysteines and an exchangeable S-adenosyl-L-methionine.</text>
</comment>
<evidence type="ECO:0000313" key="15">
    <source>
        <dbReference type="Proteomes" id="UP000644115"/>
    </source>
</evidence>
<feature type="binding site" evidence="10">
    <location>
        <position position="10"/>
    </location>
    <ligand>
        <name>[4Fe-4S] cluster</name>
        <dbReference type="ChEBI" id="CHEBI:49883"/>
        <label>1</label>
    </ligand>
</feature>
<evidence type="ECO:0000259" key="12">
    <source>
        <dbReference type="PROSITE" id="PS51449"/>
    </source>
</evidence>
<evidence type="ECO:0000256" key="2">
    <source>
        <dbReference type="ARBA" id="ARBA00022485"/>
    </source>
</evidence>
<dbReference type="GO" id="GO:0035599">
    <property type="term" value="F:aspartic acid methylthiotransferase activity"/>
    <property type="evidence" value="ECO:0007669"/>
    <property type="project" value="TreeGrafter"/>
</dbReference>
<keyword evidence="15" id="KW-1185">Reference proteome</keyword>
<dbReference type="PROSITE" id="PS51449">
    <property type="entry name" value="MTTASE_N"/>
    <property type="match status" value="1"/>
</dbReference>
<dbReference type="PANTHER" id="PTHR43837:SF1">
    <property type="entry name" value="RIBOSOMAL PROTEIN US12 METHYLTHIOTRANSFERASE RIMO"/>
    <property type="match status" value="1"/>
</dbReference>
<dbReference type="PANTHER" id="PTHR43837">
    <property type="entry name" value="RIBOSOMAL PROTEIN S12 METHYLTHIOTRANSFERASE RIMO"/>
    <property type="match status" value="1"/>
</dbReference>
<sequence>MKLYIETLGCPKNFNDSEGIAGIWERSGMNVTDDPAQADAILVNTCGFINDAKKESIDKIFEMADFIEKEDDQAAAEETDAEKKILIVSGCLSQRYGSELFDEMPEVDIFLGVNDYEKLPQIVKNFKRGQRQKLFSCQPEKFMEFSARKTEANPYTATLRIAEGCNNCCAYCVIPQIRGKYRSRPMENILQEAEELASKGCREVILIAQDVTEYGRDLYGELMLAKLLRKLCRIEGLRWIRLMYCYEDKITDELIEVMASEEKICHYIDIPLQHISDHVLSSMNRHSTTESIKDTLCRLRKAIPDIHIRTTLITGFPGEGEEDFDELVDFVESQKFERLGVFAYSREEGTVAGDMENQIDEEIKQARADSIMRRQMDISREVNEEKVGRIFEVLVDGQDEEGAYIGRTQYDAPEIDNTVIFQAEQELVPGDLVRVVITDAFDYDIVGRMEE</sequence>
<organism evidence="14 15">
    <name type="scientific">Lentihominibacter faecis</name>
    <dbReference type="NCBI Taxonomy" id="2764712"/>
    <lineage>
        <taxon>Bacteria</taxon>
        <taxon>Bacillati</taxon>
        <taxon>Bacillota</taxon>
        <taxon>Clostridia</taxon>
        <taxon>Peptostreptococcales</taxon>
        <taxon>Anaerovoracaceae</taxon>
        <taxon>Lentihominibacter</taxon>
    </lineage>
</organism>
<dbReference type="SUPFAM" id="SSF102114">
    <property type="entry name" value="Radical SAM enzymes"/>
    <property type="match status" value="1"/>
</dbReference>
<dbReference type="CDD" id="cd01335">
    <property type="entry name" value="Radical_SAM"/>
    <property type="match status" value="1"/>
</dbReference>
<dbReference type="GO" id="GO:0046872">
    <property type="term" value="F:metal ion binding"/>
    <property type="evidence" value="ECO:0007669"/>
    <property type="project" value="UniProtKB-KW"/>
</dbReference>
<keyword evidence="14" id="KW-0689">Ribosomal protein</keyword>
<feature type="domain" description="TRAM" evidence="11">
    <location>
        <begin position="384"/>
        <end position="451"/>
    </location>
</feature>
<evidence type="ECO:0000259" key="11">
    <source>
        <dbReference type="PROSITE" id="PS50926"/>
    </source>
</evidence>
<dbReference type="Pfam" id="PF04055">
    <property type="entry name" value="Radical_SAM"/>
    <property type="match status" value="1"/>
</dbReference>
<evidence type="ECO:0000256" key="3">
    <source>
        <dbReference type="ARBA" id="ARBA00022490"/>
    </source>
</evidence>
<name>A0A923SMQ2_9FIRM</name>
<dbReference type="InterPro" id="IPR013848">
    <property type="entry name" value="Methylthiotransferase_N"/>
</dbReference>
<dbReference type="SFLD" id="SFLDF00274">
    <property type="entry name" value="ribosomal_protein_S12_methylth"/>
    <property type="match status" value="1"/>
</dbReference>
<feature type="domain" description="Radical SAM core" evidence="13">
    <location>
        <begin position="151"/>
        <end position="381"/>
    </location>
</feature>
<comment type="similarity">
    <text evidence="10">Belongs to the methylthiotransferase family. RimO subfamily.</text>
</comment>
<keyword evidence="8 10" id="KW-0411">Iron-sulfur</keyword>
<dbReference type="AlphaFoldDB" id="A0A923SMQ2"/>
<keyword evidence="4 10" id="KW-0808">Transferase</keyword>
<comment type="function">
    <text evidence="1">Catalyzes the methylthiolation of N6-(dimethylallyl)adenosine (i(6)A), leading to the formation of 2-methylthio-N6-(dimethylallyl)adenosine (ms(2)i(6)A) at position 37 in tRNAs that read codons beginning with uridine.</text>
</comment>
<evidence type="ECO:0000256" key="1">
    <source>
        <dbReference type="ARBA" id="ARBA00003234"/>
    </source>
</evidence>
<evidence type="ECO:0000256" key="6">
    <source>
        <dbReference type="ARBA" id="ARBA00022723"/>
    </source>
</evidence>
<accession>A0A923SMQ2</accession>
<dbReference type="InterPro" id="IPR005840">
    <property type="entry name" value="Ribosomal_uS12_MeSTrfase_RimO"/>
</dbReference>
<dbReference type="Pfam" id="PF18693">
    <property type="entry name" value="TRAM_2"/>
    <property type="match status" value="1"/>
</dbReference>
<feature type="binding site" evidence="10">
    <location>
        <position position="46"/>
    </location>
    <ligand>
        <name>[4Fe-4S] cluster</name>
        <dbReference type="ChEBI" id="CHEBI:49883"/>
        <label>1</label>
    </ligand>
</feature>
<comment type="function">
    <text evidence="10">Catalyzes the methylthiolation of an aspartic acid residue of ribosomal protein uS12.</text>
</comment>
<feature type="binding site" evidence="10">
    <location>
        <position position="91"/>
    </location>
    <ligand>
        <name>[4Fe-4S] cluster</name>
        <dbReference type="ChEBI" id="CHEBI:49883"/>
        <label>1</label>
    </ligand>
</feature>
<dbReference type="EMBL" id="JACRWC010000060">
    <property type="protein sequence ID" value="MBC5999336.1"/>
    <property type="molecule type" value="Genomic_DNA"/>
</dbReference>
<evidence type="ECO:0000256" key="7">
    <source>
        <dbReference type="ARBA" id="ARBA00023004"/>
    </source>
</evidence>
<keyword evidence="3 10" id="KW-0963">Cytoplasm</keyword>
<feature type="binding site" evidence="10">
    <location>
        <position position="169"/>
    </location>
    <ligand>
        <name>[4Fe-4S] cluster</name>
        <dbReference type="ChEBI" id="CHEBI:49883"/>
        <label>2</label>
        <note>4Fe-4S-S-AdoMet</note>
    </ligand>
</feature>
<dbReference type="SFLD" id="SFLDG01061">
    <property type="entry name" value="methylthiotransferase"/>
    <property type="match status" value="1"/>
</dbReference>
<dbReference type="GO" id="GO:0051539">
    <property type="term" value="F:4 iron, 4 sulfur cluster binding"/>
    <property type="evidence" value="ECO:0007669"/>
    <property type="project" value="UniProtKB-UniRule"/>
</dbReference>
<dbReference type="InterPro" id="IPR012340">
    <property type="entry name" value="NA-bd_OB-fold"/>
</dbReference>
<dbReference type="Gene3D" id="3.80.30.20">
    <property type="entry name" value="tm_1862 like domain"/>
    <property type="match status" value="1"/>
</dbReference>
<keyword evidence="2 10" id="KW-0004">4Fe-4S</keyword>
<comment type="subcellular location">
    <subcellularLocation>
        <location evidence="10">Cytoplasm</location>
    </subcellularLocation>
</comment>
<dbReference type="InterPro" id="IPR058240">
    <property type="entry name" value="rSAM_sf"/>
</dbReference>
<feature type="domain" description="MTTase N-terminal" evidence="12">
    <location>
        <begin position="1"/>
        <end position="128"/>
    </location>
</feature>
<dbReference type="PROSITE" id="PS51918">
    <property type="entry name" value="RADICAL_SAM"/>
    <property type="match status" value="1"/>
</dbReference>
<dbReference type="FunFam" id="3.40.50.12160:FF:000003">
    <property type="entry name" value="CDK5 regulatory subunit-associated protein 1"/>
    <property type="match status" value="1"/>
</dbReference>
<evidence type="ECO:0000256" key="4">
    <source>
        <dbReference type="ARBA" id="ARBA00022679"/>
    </source>
</evidence>
<evidence type="ECO:0000256" key="8">
    <source>
        <dbReference type="ARBA" id="ARBA00023014"/>
    </source>
</evidence>
<feature type="binding site" evidence="10">
    <location>
        <position position="165"/>
    </location>
    <ligand>
        <name>[4Fe-4S] cluster</name>
        <dbReference type="ChEBI" id="CHEBI:49883"/>
        <label>2</label>
        <note>4Fe-4S-S-AdoMet</note>
    </ligand>
</feature>
<dbReference type="InterPro" id="IPR038135">
    <property type="entry name" value="Methylthiotransferase_N_sf"/>
</dbReference>
<dbReference type="GO" id="GO:0103039">
    <property type="term" value="F:protein methylthiotransferase activity"/>
    <property type="evidence" value="ECO:0007669"/>
    <property type="project" value="UniProtKB-EC"/>
</dbReference>
<dbReference type="InterPro" id="IPR023404">
    <property type="entry name" value="rSAM_horseshoe"/>
</dbReference>
<dbReference type="SFLD" id="SFLDG01082">
    <property type="entry name" value="B12-binding_domain_containing"/>
    <property type="match status" value="1"/>
</dbReference>
<evidence type="ECO:0000256" key="5">
    <source>
        <dbReference type="ARBA" id="ARBA00022691"/>
    </source>
</evidence>
<reference evidence="14" key="1">
    <citation type="submission" date="2020-08" db="EMBL/GenBank/DDBJ databases">
        <authorList>
            <person name="Liu C."/>
            <person name="Sun Q."/>
        </authorList>
    </citation>
    <scope>NUCLEOTIDE SEQUENCE</scope>
    <source>
        <strain evidence="14">BX16</strain>
    </source>
</reference>